<dbReference type="Proteomes" id="UP000051906">
    <property type="component" value="Unassembled WGS sequence"/>
</dbReference>
<name>A0A0R2LH83_9LACO</name>
<dbReference type="AlphaFoldDB" id="A0A0R2LH83"/>
<organism evidence="1 2">
    <name type="scientific">Levilactobacillus paucivorans</name>
    <dbReference type="NCBI Taxonomy" id="616990"/>
    <lineage>
        <taxon>Bacteria</taxon>
        <taxon>Bacillati</taxon>
        <taxon>Bacillota</taxon>
        <taxon>Bacilli</taxon>
        <taxon>Lactobacillales</taxon>
        <taxon>Lactobacillaceae</taxon>
        <taxon>Levilactobacillus</taxon>
    </lineage>
</organism>
<dbReference type="EMBL" id="JQCA01000146">
    <property type="protein sequence ID" value="KRN98876.1"/>
    <property type="molecule type" value="Genomic_DNA"/>
</dbReference>
<keyword evidence="2" id="KW-1185">Reference proteome</keyword>
<accession>A0A0R2LH83</accession>
<sequence length="128" mass="14029">MQIKVKKQPVQDDVSLAMLGMSYCNFLTKTQTRVSSIGSTLEKINADGPSVEQSGHTRTLEVGVDTGSGEVYAKGKDMTTDETLSLIGMFLVQQFYGSLVSSTTDLQSYIESTIKIYQGMNSEAQINW</sequence>
<dbReference type="PATRIC" id="fig|616990.3.peg.802"/>
<protein>
    <submittedName>
        <fullName evidence="1">Uncharacterized protein</fullName>
    </submittedName>
</protein>
<gene>
    <name evidence="1" type="ORF">IV54_GL000739</name>
</gene>
<reference evidence="1 2" key="1">
    <citation type="journal article" date="2015" name="Genome Announc.">
        <title>Expanding the biotechnology potential of lactobacilli through comparative genomics of 213 strains and associated genera.</title>
        <authorList>
            <person name="Sun Z."/>
            <person name="Harris H.M."/>
            <person name="McCann A."/>
            <person name="Guo C."/>
            <person name="Argimon S."/>
            <person name="Zhang W."/>
            <person name="Yang X."/>
            <person name="Jeffery I.B."/>
            <person name="Cooney J.C."/>
            <person name="Kagawa T.F."/>
            <person name="Liu W."/>
            <person name="Song Y."/>
            <person name="Salvetti E."/>
            <person name="Wrobel A."/>
            <person name="Rasinkangas P."/>
            <person name="Parkhill J."/>
            <person name="Rea M.C."/>
            <person name="O'Sullivan O."/>
            <person name="Ritari J."/>
            <person name="Douillard F.P."/>
            <person name="Paul Ross R."/>
            <person name="Yang R."/>
            <person name="Briner A.E."/>
            <person name="Felis G.E."/>
            <person name="de Vos W.M."/>
            <person name="Barrangou R."/>
            <person name="Klaenhammer T.R."/>
            <person name="Caufield P.W."/>
            <person name="Cui Y."/>
            <person name="Zhang H."/>
            <person name="O'Toole P.W."/>
        </authorList>
    </citation>
    <scope>NUCLEOTIDE SEQUENCE [LARGE SCALE GENOMIC DNA]</scope>
    <source>
        <strain evidence="1 2">DSM 22467</strain>
    </source>
</reference>
<evidence type="ECO:0000313" key="1">
    <source>
        <dbReference type="EMBL" id="KRN98876.1"/>
    </source>
</evidence>
<evidence type="ECO:0000313" key="2">
    <source>
        <dbReference type="Proteomes" id="UP000051906"/>
    </source>
</evidence>
<proteinExistence type="predicted"/>
<comment type="caution">
    <text evidence="1">The sequence shown here is derived from an EMBL/GenBank/DDBJ whole genome shotgun (WGS) entry which is preliminary data.</text>
</comment>